<dbReference type="InterPro" id="IPR017853">
    <property type="entry name" value="GH"/>
</dbReference>
<evidence type="ECO:0000256" key="7">
    <source>
        <dbReference type="ARBA" id="ARBA00023316"/>
    </source>
</evidence>
<dbReference type="GO" id="GO:0005886">
    <property type="term" value="C:plasma membrane"/>
    <property type="evidence" value="ECO:0007669"/>
    <property type="project" value="UniProtKB-SubCell"/>
</dbReference>
<evidence type="ECO:0000256" key="3">
    <source>
        <dbReference type="ARBA" id="ARBA00022801"/>
    </source>
</evidence>
<sequence>MTTFSKAIALCFTLSLLVACGPADNDVVETNLHGPTAAEILGNPDYPAISYGGYRGKTRDLAPTHEQLTEDLKILSAMGVKVLRTYNTSQYPQVASLLEAIRALKNQDPDFEMYLMIGTWIEAHNAWRSGVWDEEKNAWDGDTLTDHTRGNIDNNTREIDTAVAMANEYPDIVKAIAVGNESMVQWAVKYFVYPNTVLKWVNYLQGLKASGGLNPDIWITSSDNYESWGGGATFYQTDDLAALIKAVDFVSVHTYPFHDSFYNQDFWGVLADEEQLSKQEMTAAAMARAVEYAASQYQGVADYVESLGLDKPIHIGETGWASNDSAAYGAKGSMAADEYKEKLFYNYMRDWTDGAGMSLFYFEAFDEQWKDSGDAGGSENHFGFINLNNEVKYAFWDLFDEGGFDGLTRNGKPLVKSYGGDEAKLLSEVLSPPFKSLMAIRKITTINPAAVPGEAVTAGRYVVVHESIQPTGSNNTTYPSAILKLIPWEGTVSIEMSQQGVVSIATRASDWWGTSLEFQAEVGENLENFKSGYLHFELRGDSDIGFNLGFQTGRYLDGDQVNSFAAFGPGAARQVTDEWTSYKLSIDELNAGTDLKDVTGILSLLSQNRAENKQVQLKNIYFSRD</sequence>
<feature type="chain" id="PRO_5004198247" description="Endo-1,3-beta-glucanase btgC" evidence="12">
    <location>
        <begin position="26"/>
        <end position="625"/>
    </location>
</feature>
<comment type="function">
    <text evidence="9">Glucanases play a role in cell expansion during growth, in cell-cell fusion during mating, and in spore release during sporulation. This enzyme may be involved in beta-glucan degradation. Active on laminarin and lichenan.</text>
</comment>
<dbReference type="Gene3D" id="2.60.120.430">
    <property type="entry name" value="Galactose-binding lectin"/>
    <property type="match status" value="1"/>
</dbReference>
<evidence type="ECO:0000313" key="13">
    <source>
        <dbReference type="EMBL" id="EAS48103.1"/>
    </source>
</evidence>
<keyword evidence="14" id="KW-1185">Reference proteome</keyword>
<dbReference type="GO" id="GO:0005576">
    <property type="term" value="C:extracellular region"/>
    <property type="evidence" value="ECO:0007669"/>
    <property type="project" value="TreeGrafter"/>
</dbReference>
<dbReference type="STRING" id="314287.GB2207_09841"/>
<evidence type="ECO:0000256" key="11">
    <source>
        <dbReference type="ARBA" id="ARBA00043078"/>
    </source>
</evidence>
<accession>Q1YUF5</accession>
<protein>
    <recommendedName>
        <fullName evidence="11">Endo-1,3-beta-glucanase btgC</fullName>
    </recommendedName>
    <alternativeName>
        <fullName evidence="10">Laminarinase btgC</fullName>
    </alternativeName>
</protein>
<dbReference type="EMBL" id="AAPI01000001">
    <property type="protein sequence ID" value="EAS48103.1"/>
    <property type="molecule type" value="Genomic_DNA"/>
</dbReference>
<dbReference type="HOGENOM" id="CLU_440656_0_0_6"/>
<comment type="subcellular location">
    <subcellularLocation>
        <location evidence="1">Cell membrane</location>
    </subcellularLocation>
</comment>
<dbReference type="eggNOG" id="COG5309">
    <property type="taxonomic scope" value="Bacteria"/>
</dbReference>
<evidence type="ECO:0000256" key="4">
    <source>
        <dbReference type="ARBA" id="ARBA00023136"/>
    </source>
</evidence>
<dbReference type="PANTHER" id="PTHR16631:SF17">
    <property type="entry name" value="GLUCAN ENDO-1,3-BETA-GLUCOSIDASE BTGC"/>
    <property type="match status" value="1"/>
</dbReference>
<dbReference type="GO" id="GO:0000272">
    <property type="term" value="P:polysaccharide catabolic process"/>
    <property type="evidence" value="ECO:0007669"/>
    <property type="project" value="UniProtKB-KW"/>
</dbReference>
<evidence type="ECO:0000313" key="14">
    <source>
        <dbReference type="Proteomes" id="UP000005555"/>
    </source>
</evidence>
<feature type="signal peptide" evidence="12">
    <location>
        <begin position="1"/>
        <end position="25"/>
    </location>
</feature>
<dbReference type="PROSITE" id="PS51257">
    <property type="entry name" value="PROKAR_LIPOPROTEIN"/>
    <property type="match status" value="1"/>
</dbReference>
<name>Q1YUF5_9GAMM</name>
<keyword evidence="3" id="KW-0378">Hydrolase</keyword>
<dbReference type="PANTHER" id="PTHR16631">
    <property type="entry name" value="GLUCAN 1,3-BETA-GLUCOSIDASE"/>
    <property type="match status" value="1"/>
</dbReference>
<keyword evidence="4" id="KW-0472">Membrane</keyword>
<dbReference type="GO" id="GO:0071555">
    <property type="term" value="P:cell wall organization"/>
    <property type="evidence" value="ECO:0007669"/>
    <property type="project" value="UniProtKB-KW"/>
</dbReference>
<dbReference type="AlphaFoldDB" id="Q1YUF5"/>
<evidence type="ECO:0000256" key="2">
    <source>
        <dbReference type="ARBA" id="ARBA00022475"/>
    </source>
</evidence>
<dbReference type="InterPro" id="IPR008979">
    <property type="entry name" value="Galactose-bd-like_sf"/>
</dbReference>
<dbReference type="SUPFAM" id="SSF51445">
    <property type="entry name" value="(Trans)glycosidases"/>
    <property type="match status" value="1"/>
</dbReference>
<proteinExistence type="predicted"/>
<dbReference type="Gene3D" id="3.20.20.80">
    <property type="entry name" value="Glycosidases"/>
    <property type="match status" value="1"/>
</dbReference>
<comment type="caution">
    <text evidence="13">The sequence shown here is derived from an EMBL/GenBank/DDBJ whole genome shotgun (WGS) entry which is preliminary data.</text>
</comment>
<keyword evidence="2" id="KW-1003">Cell membrane</keyword>
<dbReference type="Proteomes" id="UP000005555">
    <property type="component" value="Unassembled WGS sequence"/>
</dbReference>
<gene>
    <name evidence="13" type="ORF">GB2207_09841</name>
</gene>
<dbReference type="SUPFAM" id="SSF49785">
    <property type="entry name" value="Galactose-binding domain-like"/>
    <property type="match status" value="1"/>
</dbReference>
<evidence type="ECO:0000256" key="10">
    <source>
        <dbReference type="ARBA" id="ARBA00042373"/>
    </source>
</evidence>
<dbReference type="GO" id="GO:0009986">
    <property type="term" value="C:cell surface"/>
    <property type="evidence" value="ECO:0007669"/>
    <property type="project" value="TreeGrafter"/>
</dbReference>
<dbReference type="InterPro" id="IPR050732">
    <property type="entry name" value="Beta-glucan_modifiers"/>
</dbReference>
<evidence type="ECO:0000256" key="8">
    <source>
        <dbReference type="ARBA" id="ARBA00023326"/>
    </source>
</evidence>
<evidence type="ECO:0000256" key="1">
    <source>
        <dbReference type="ARBA" id="ARBA00004236"/>
    </source>
</evidence>
<organism evidence="13 14">
    <name type="scientific">gamma proteobacterium HTCC2207</name>
    <dbReference type="NCBI Taxonomy" id="314287"/>
    <lineage>
        <taxon>Bacteria</taxon>
        <taxon>Pseudomonadati</taxon>
        <taxon>Pseudomonadota</taxon>
        <taxon>Gammaproteobacteria</taxon>
        <taxon>Cellvibrionales</taxon>
        <taxon>Porticoccaceae</taxon>
        <taxon>SAR92 clade</taxon>
    </lineage>
</organism>
<keyword evidence="12" id="KW-0732">Signal</keyword>
<keyword evidence="6" id="KW-0119">Carbohydrate metabolism</keyword>
<dbReference type="GO" id="GO:0042973">
    <property type="term" value="F:glucan endo-1,3-beta-D-glucosidase activity"/>
    <property type="evidence" value="ECO:0007669"/>
    <property type="project" value="TreeGrafter"/>
</dbReference>
<keyword evidence="5" id="KW-0325">Glycoprotein</keyword>
<keyword evidence="8" id="KW-0624">Polysaccharide degradation</keyword>
<keyword evidence="7" id="KW-0961">Cell wall biogenesis/degradation</keyword>
<evidence type="ECO:0000256" key="6">
    <source>
        <dbReference type="ARBA" id="ARBA00023277"/>
    </source>
</evidence>
<evidence type="ECO:0000256" key="9">
    <source>
        <dbReference type="ARBA" id="ARBA00037649"/>
    </source>
</evidence>
<evidence type="ECO:0000256" key="5">
    <source>
        <dbReference type="ARBA" id="ARBA00023180"/>
    </source>
</evidence>
<evidence type="ECO:0000256" key="12">
    <source>
        <dbReference type="SAM" id="SignalP"/>
    </source>
</evidence>
<reference evidence="13 14" key="1">
    <citation type="submission" date="2006-03" db="EMBL/GenBank/DDBJ databases">
        <authorList>
            <person name="Giovannoni S.J."/>
            <person name="Cho J.-C."/>
            <person name="Ferriera S."/>
            <person name="Johnson J."/>
            <person name="Kravitz S."/>
            <person name="Halpern A."/>
            <person name="Remington K."/>
            <person name="Beeson K."/>
            <person name="Tran B."/>
            <person name="Rogers Y.-H."/>
            <person name="Friedman R."/>
            <person name="Venter J.C."/>
        </authorList>
    </citation>
    <scope>NUCLEOTIDE SEQUENCE [LARGE SCALE GENOMIC DNA]</scope>
    <source>
        <strain evidence="13 14">HTCC2207</strain>
    </source>
</reference>